<dbReference type="InterPro" id="IPR052943">
    <property type="entry name" value="TMTC_O-mannosyl-trnsfr"/>
</dbReference>
<dbReference type="EMBL" id="JACMSF010000061">
    <property type="protein sequence ID" value="MBC2906894.1"/>
    <property type="molecule type" value="Genomic_DNA"/>
</dbReference>
<dbReference type="PROSITE" id="PS50005">
    <property type="entry name" value="TPR"/>
    <property type="match status" value="3"/>
</dbReference>
<proteinExistence type="predicted"/>
<dbReference type="PANTHER" id="PTHR44809:SF1">
    <property type="entry name" value="PROTEIN O-MANNOSYL-TRANSFERASE TMTC1"/>
    <property type="match status" value="1"/>
</dbReference>
<dbReference type="PANTHER" id="PTHR44809">
    <property type="match status" value="1"/>
</dbReference>
<dbReference type="InterPro" id="IPR011990">
    <property type="entry name" value="TPR-like_helical_dom_sf"/>
</dbReference>
<organism evidence="3 4">
    <name type="scientific">Streptomyces cupreus</name>
    <dbReference type="NCBI Taxonomy" id="2759956"/>
    <lineage>
        <taxon>Bacteria</taxon>
        <taxon>Bacillati</taxon>
        <taxon>Actinomycetota</taxon>
        <taxon>Actinomycetes</taxon>
        <taxon>Kitasatosporales</taxon>
        <taxon>Streptomycetaceae</taxon>
        <taxon>Streptomyces</taxon>
    </lineage>
</organism>
<name>A0A7X1MCX0_9ACTN</name>
<feature type="region of interest" description="Disordered" evidence="2">
    <location>
        <begin position="130"/>
        <end position="167"/>
    </location>
</feature>
<evidence type="ECO:0000313" key="4">
    <source>
        <dbReference type="Proteomes" id="UP000584670"/>
    </source>
</evidence>
<reference evidence="3 4" key="1">
    <citation type="submission" date="2020-08" db="EMBL/GenBank/DDBJ databases">
        <title>Streptomyces sp. PSKA01 genome sequencing and assembly.</title>
        <authorList>
            <person name="Mandal S."/>
            <person name="Maiti P.K."/>
            <person name="Das P."/>
        </authorList>
    </citation>
    <scope>NUCLEOTIDE SEQUENCE [LARGE SCALE GENOMIC DNA]</scope>
    <source>
        <strain evidence="3 4">PSKA01</strain>
    </source>
</reference>
<evidence type="ECO:0000256" key="2">
    <source>
        <dbReference type="SAM" id="MobiDB-lite"/>
    </source>
</evidence>
<dbReference type="Gene3D" id="1.25.40.10">
    <property type="entry name" value="Tetratricopeptide repeat domain"/>
    <property type="match status" value="2"/>
</dbReference>
<dbReference type="SUPFAM" id="SSF48452">
    <property type="entry name" value="TPR-like"/>
    <property type="match status" value="1"/>
</dbReference>
<gene>
    <name evidence="3" type="ORF">H4N64_36320</name>
</gene>
<feature type="repeat" description="TPR" evidence="1">
    <location>
        <begin position="109"/>
        <end position="142"/>
    </location>
</feature>
<sequence>MAGKAGEADALLRAAMVQSQYQDSDGAARTYRRVLEIDPHNKIAWYNLGVIAQQDGRTADARGAYDKALKIDPKYPSALFNKAILLKSSEPDRAIGLLKRAIAANPKAATAHLQLGQILVEKDRAEEAEDEFRRAVAADPSLHSHVPEPFRDDVSPSPTSSQAGDTE</sequence>
<evidence type="ECO:0000256" key="1">
    <source>
        <dbReference type="PROSITE-ProRule" id="PRU00339"/>
    </source>
</evidence>
<dbReference type="InterPro" id="IPR019734">
    <property type="entry name" value="TPR_rpt"/>
</dbReference>
<dbReference type="Pfam" id="PF13432">
    <property type="entry name" value="TPR_16"/>
    <property type="match status" value="2"/>
</dbReference>
<dbReference type="RefSeq" id="WP_186286858.1">
    <property type="nucleotide sequence ID" value="NZ_JACMSF010000061.1"/>
</dbReference>
<feature type="compositionally biased region" description="Polar residues" evidence="2">
    <location>
        <begin position="156"/>
        <end position="167"/>
    </location>
</feature>
<comment type="caution">
    <text evidence="3">The sequence shown here is derived from an EMBL/GenBank/DDBJ whole genome shotgun (WGS) entry which is preliminary data.</text>
</comment>
<dbReference type="Proteomes" id="UP000584670">
    <property type="component" value="Unassembled WGS sequence"/>
</dbReference>
<dbReference type="AlphaFoldDB" id="A0A7X1MCX0"/>
<evidence type="ECO:0000313" key="3">
    <source>
        <dbReference type="EMBL" id="MBC2906894.1"/>
    </source>
</evidence>
<dbReference type="SMART" id="SM00028">
    <property type="entry name" value="TPR"/>
    <property type="match status" value="4"/>
</dbReference>
<protein>
    <submittedName>
        <fullName evidence="3">Tetratricopeptide repeat protein</fullName>
    </submittedName>
</protein>
<accession>A0A7X1MCX0</accession>
<feature type="repeat" description="TPR" evidence="1">
    <location>
        <begin position="8"/>
        <end position="41"/>
    </location>
</feature>
<keyword evidence="1" id="KW-0802">TPR repeat</keyword>
<keyword evidence="4" id="KW-1185">Reference proteome</keyword>
<feature type="repeat" description="TPR" evidence="1">
    <location>
        <begin position="42"/>
        <end position="75"/>
    </location>
</feature>
<feature type="compositionally biased region" description="Basic and acidic residues" evidence="2">
    <location>
        <begin position="145"/>
        <end position="154"/>
    </location>
</feature>